<evidence type="ECO:0000259" key="3">
    <source>
        <dbReference type="PROSITE" id="PS50887"/>
    </source>
</evidence>
<dbReference type="NCBIfam" id="TIGR00254">
    <property type="entry name" value="GGDEF"/>
    <property type="match status" value="1"/>
</dbReference>
<dbReference type="PROSITE" id="PS50887">
    <property type="entry name" value="GGDEF"/>
    <property type="match status" value="1"/>
</dbReference>
<comment type="caution">
    <text evidence="4">The sequence shown here is derived from an EMBL/GenBank/DDBJ whole genome shotgun (WGS) entry which is preliminary data.</text>
</comment>
<dbReference type="Pfam" id="PF08448">
    <property type="entry name" value="PAS_4"/>
    <property type="match status" value="1"/>
</dbReference>
<dbReference type="GO" id="GO:0052621">
    <property type="term" value="F:diguanylate cyclase activity"/>
    <property type="evidence" value="ECO:0007669"/>
    <property type="project" value="UniProtKB-EC"/>
</dbReference>
<dbReference type="NCBIfam" id="TIGR00229">
    <property type="entry name" value="sensory_box"/>
    <property type="match status" value="2"/>
</dbReference>
<dbReference type="Gene3D" id="3.30.70.270">
    <property type="match status" value="1"/>
</dbReference>
<dbReference type="Proteomes" id="UP001523262">
    <property type="component" value="Unassembled WGS sequence"/>
</dbReference>
<organism evidence="4 5">
    <name type="scientific">Neobacillus pocheonensis</name>
    <dbReference type="NCBI Taxonomy" id="363869"/>
    <lineage>
        <taxon>Bacteria</taxon>
        <taxon>Bacillati</taxon>
        <taxon>Bacillota</taxon>
        <taxon>Bacilli</taxon>
        <taxon>Bacillales</taxon>
        <taxon>Bacillaceae</taxon>
        <taxon>Neobacillus</taxon>
    </lineage>
</organism>
<dbReference type="Pfam" id="PF13426">
    <property type="entry name" value="PAS_9"/>
    <property type="match status" value="1"/>
</dbReference>
<evidence type="ECO:0000313" key="4">
    <source>
        <dbReference type="EMBL" id="MCM2532878.1"/>
    </source>
</evidence>
<feature type="domain" description="GGDEF" evidence="3">
    <location>
        <begin position="315"/>
        <end position="442"/>
    </location>
</feature>
<sequence length="442" mass="50540">MMLVQSNRHSNEIIELHTQIAELERKNRELSKQNRINESFYLSIFDAIPINIFVEDPEGHTIYANKQACLANGKNWGDLICKTIFDVFPQEIAEVNRAMDLEVWKQRKLITKEAPAGFKGEEHHMFSGKTIIHIMESNEDYLLGFALDITDRVRAEKLLRESEEKFRSLIEQAADSFFLIGTDGGFTDVNPTACEMLGYSRSELLIMKVAMIFSSLPDKIQGLHTDSPDKSSSNFEDVLTGKNNTGIPVDINIRPIQIGENKMYFALCRDIRGKKRDEAQIKYMAYHDPLTELQNRWHIRSYIQEYIENKDTIHSKLGFILLDLDHFKVINDSFGHDAGDLLLKKVSKRLMTVTEHRESILARFGGDEFILLVPHLVSEEEISIICEKITQCLLEPFYICGQKFTLSASLGISIYPKHGDNLNTLIKNADIAMYGSKENGRN</sequence>
<dbReference type="SUPFAM" id="SSF55785">
    <property type="entry name" value="PYP-like sensor domain (PAS domain)"/>
    <property type="match status" value="2"/>
</dbReference>
<dbReference type="PANTHER" id="PTHR44757">
    <property type="entry name" value="DIGUANYLATE CYCLASE DGCP"/>
    <property type="match status" value="1"/>
</dbReference>
<dbReference type="SMART" id="SM00091">
    <property type="entry name" value="PAS"/>
    <property type="match status" value="2"/>
</dbReference>
<gene>
    <name evidence="4" type="ORF">NDK43_11365</name>
</gene>
<evidence type="ECO:0000259" key="2">
    <source>
        <dbReference type="PROSITE" id="PS50112"/>
    </source>
</evidence>
<accession>A0ABT0W967</accession>
<dbReference type="CDD" id="cd00130">
    <property type="entry name" value="PAS"/>
    <property type="match status" value="1"/>
</dbReference>
<dbReference type="SUPFAM" id="SSF55073">
    <property type="entry name" value="Nucleotide cyclase"/>
    <property type="match status" value="1"/>
</dbReference>
<feature type="coiled-coil region" evidence="1">
    <location>
        <begin position="6"/>
        <end position="33"/>
    </location>
</feature>
<keyword evidence="5" id="KW-1185">Reference proteome</keyword>
<dbReference type="Pfam" id="PF00990">
    <property type="entry name" value="GGDEF"/>
    <property type="match status" value="1"/>
</dbReference>
<reference evidence="4 5" key="1">
    <citation type="submission" date="2022-06" db="EMBL/GenBank/DDBJ databases">
        <authorList>
            <person name="Jeon C.O."/>
        </authorList>
    </citation>
    <scope>NUCLEOTIDE SEQUENCE [LARGE SCALE GENOMIC DNA]</scope>
    <source>
        <strain evidence="4 5">KCTC 13943</strain>
    </source>
</reference>
<evidence type="ECO:0000313" key="5">
    <source>
        <dbReference type="Proteomes" id="UP001523262"/>
    </source>
</evidence>
<feature type="domain" description="PAS" evidence="2">
    <location>
        <begin position="162"/>
        <end position="205"/>
    </location>
</feature>
<evidence type="ECO:0000256" key="1">
    <source>
        <dbReference type="SAM" id="Coils"/>
    </source>
</evidence>
<dbReference type="Gene3D" id="3.30.450.20">
    <property type="entry name" value="PAS domain"/>
    <property type="match status" value="2"/>
</dbReference>
<dbReference type="InterPro" id="IPR013656">
    <property type="entry name" value="PAS_4"/>
</dbReference>
<dbReference type="CDD" id="cd01949">
    <property type="entry name" value="GGDEF"/>
    <property type="match status" value="1"/>
</dbReference>
<protein>
    <submittedName>
        <fullName evidence="4">Diguanylate cyclase</fullName>
        <ecNumber evidence="4">2.7.7.65</ecNumber>
    </submittedName>
</protein>
<dbReference type="InterPro" id="IPR052155">
    <property type="entry name" value="Biofilm_reg_signaling"/>
</dbReference>
<dbReference type="PROSITE" id="PS50112">
    <property type="entry name" value="PAS"/>
    <property type="match status" value="1"/>
</dbReference>
<proteinExistence type="predicted"/>
<dbReference type="InterPro" id="IPR043128">
    <property type="entry name" value="Rev_trsase/Diguanyl_cyclase"/>
</dbReference>
<dbReference type="EMBL" id="JAMQCR010000001">
    <property type="protein sequence ID" value="MCM2532878.1"/>
    <property type="molecule type" value="Genomic_DNA"/>
</dbReference>
<dbReference type="InterPro" id="IPR000160">
    <property type="entry name" value="GGDEF_dom"/>
</dbReference>
<dbReference type="InterPro" id="IPR000014">
    <property type="entry name" value="PAS"/>
</dbReference>
<name>A0ABT0W967_9BACI</name>
<keyword evidence="4" id="KW-0808">Transferase</keyword>
<keyword evidence="1" id="KW-0175">Coiled coil</keyword>
<dbReference type="InterPro" id="IPR035965">
    <property type="entry name" value="PAS-like_dom_sf"/>
</dbReference>
<dbReference type="EC" id="2.7.7.65" evidence="4"/>
<dbReference type="SMART" id="SM00267">
    <property type="entry name" value="GGDEF"/>
    <property type="match status" value="1"/>
</dbReference>
<dbReference type="InterPro" id="IPR029787">
    <property type="entry name" value="Nucleotide_cyclase"/>
</dbReference>
<keyword evidence="4" id="KW-0548">Nucleotidyltransferase</keyword>
<dbReference type="PANTHER" id="PTHR44757:SF2">
    <property type="entry name" value="BIOFILM ARCHITECTURE MAINTENANCE PROTEIN MBAA"/>
    <property type="match status" value="1"/>
</dbReference>